<dbReference type="PANTHER" id="PTHR24346:SF72">
    <property type="entry name" value="CAMK PROTEIN KINASE"/>
    <property type="match status" value="1"/>
</dbReference>
<comment type="similarity">
    <text evidence="4">Belongs to the protein kinase superfamily.</text>
</comment>
<dbReference type="Gene3D" id="3.30.200.20">
    <property type="entry name" value="Phosphorylase Kinase, domain 1"/>
    <property type="match status" value="1"/>
</dbReference>
<sequence length="472" mass="53125">MSDGKSPFTTTTLTSDAVIPNSSSLSPCSLDVLDPDRTPFLPKTRAVKPKLVSRQSVPRHIPPPLIISPPVLKPHFTRKLRSARTSLTTVLHPRDASLYASHFPPGHLLEIDFVSKYAPGVEIGKGAYGFVITAVDIRLDRGVAVKFIEKRKIPSWGWHDDPELGRIPTEIALLRALDHPGIIKFIDLFQDSTYFYFVQELHGSPWYGKNGQFKSKVPVATNLLTQDFTMDAFMTDIPQTPPSPMSFFSSPDKSPQSSASLSSPESLNTERLSHDLFECIEENKHLPECLSRYIFRQIVDVVHYLDQLGVVHRDIKDENVLIDNKYRIKLIDFGSASGVEDKDLHSRPWYRDFRGTLAYAPPEIVQRVKFHQAEPVEIWSLGLLLAFLLTGRNPFPTEDDVLRGNIVLRNCKIVPDGEPINLLYHSSSSKEPIIISSLCYDLLTRCLDPDPLTRATIAEVKAHAWLLPEYLA</sequence>
<dbReference type="SMART" id="SM00220">
    <property type="entry name" value="S_TKc"/>
    <property type="match status" value="1"/>
</dbReference>
<dbReference type="GO" id="GO:0005524">
    <property type="term" value="F:ATP binding"/>
    <property type="evidence" value="ECO:0007669"/>
    <property type="project" value="UniProtKB-UniRule"/>
</dbReference>
<organism evidence="7 8">
    <name type="scientific">Clathrus columnatus</name>
    <dbReference type="NCBI Taxonomy" id="1419009"/>
    <lineage>
        <taxon>Eukaryota</taxon>
        <taxon>Fungi</taxon>
        <taxon>Dikarya</taxon>
        <taxon>Basidiomycota</taxon>
        <taxon>Agaricomycotina</taxon>
        <taxon>Agaricomycetes</taxon>
        <taxon>Phallomycetidae</taxon>
        <taxon>Phallales</taxon>
        <taxon>Clathraceae</taxon>
        <taxon>Clathrus</taxon>
    </lineage>
</organism>
<dbReference type="GO" id="GO:0035556">
    <property type="term" value="P:intracellular signal transduction"/>
    <property type="evidence" value="ECO:0007669"/>
    <property type="project" value="TreeGrafter"/>
</dbReference>
<dbReference type="EMBL" id="BPWL01000001">
    <property type="protein sequence ID" value="GJJ06101.1"/>
    <property type="molecule type" value="Genomic_DNA"/>
</dbReference>
<reference evidence="7" key="1">
    <citation type="submission" date="2021-10" db="EMBL/GenBank/DDBJ databases">
        <title>De novo Genome Assembly of Clathrus columnatus (Basidiomycota, Fungi) Using Illumina and Nanopore Sequence Data.</title>
        <authorList>
            <person name="Ogiso-Tanaka E."/>
            <person name="Itagaki H."/>
            <person name="Hosoya T."/>
            <person name="Hosaka K."/>
        </authorList>
    </citation>
    <scope>NUCLEOTIDE SEQUENCE</scope>
    <source>
        <strain evidence="7">MO-923</strain>
    </source>
</reference>
<keyword evidence="4" id="KW-0418">Kinase</keyword>
<feature type="compositionally biased region" description="Low complexity" evidence="5">
    <location>
        <begin position="245"/>
        <end position="266"/>
    </location>
</feature>
<keyword evidence="8" id="KW-1185">Reference proteome</keyword>
<dbReference type="InterPro" id="IPR011009">
    <property type="entry name" value="Kinase-like_dom_sf"/>
</dbReference>
<dbReference type="Proteomes" id="UP001050691">
    <property type="component" value="Unassembled WGS sequence"/>
</dbReference>
<dbReference type="SUPFAM" id="SSF56112">
    <property type="entry name" value="Protein kinase-like (PK-like)"/>
    <property type="match status" value="2"/>
</dbReference>
<feature type="region of interest" description="Disordered" evidence="5">
    <location>
        <begin position="244"/>
        <end position="267"/>
    </location>
</feature>
<evidence type="ECO:0000256" key="2">
    <source>
        <dbReference type="ARBA" id="ARBA00022840"/>
    </source>
</evidence>
<dbReference type="Gene3D" id="1.10.510.10">
    <property type="entry name" value="Transferase(Phosphotransferase) domain 1"/>
    <property type="match status" value="1"/>
</dbReference>
<protein>
    <recommendedName>
        <fullName evidence="6">Protein kinase domain-containing protein</fullName>
    </recommendedName>
</protein>
<dbReference type="PROSITE" id="PS00108">
    <property type="entry name" value="PROTEIN_KINASE_ST"/>
    <property type="match status" value="1"/>
</dbReference>
<evidence type="ECO:0000259" key="6">
    <source>
        <dbReference type="PROSITE" id="PS50011"/>
    </source>
</evidence>
<dbReference type="Pfam" id="PF00069">
    <property type="entry name" value="Pkinase"/>
    <property type="match status" value="2"/>
</dbReference>
<dbReference type="GO" id="GO:0045719">
    <property type="term" value="P:negative regulation of glycogen biosynthetic process"/>
    <property type="evidence" value="ECO:0007669"/>
    <property type="project" value="TreeGrafter"/>
</dbReference>
<dbReference type="GO" id="GO:0005829">
    <property type="term" value="C:cytosol"/>
    <property type="evidence" value="ECO:0007669"/>
    <property type="project" value="TreeGrafter"/>
</dbReference>
<dbReference type="PROSITE" id="PS00107">
    <property type="entry name" value="PROTEIN_KINASE_ATP"/>
    <property type="match status" value="1"/>
</dbReference>
<dbReference type="InterPro" id="IPR008271">
    <property type="entry name" value="Ser/Thr_kinase_AS"/>
</dbReference>
<dbReference type="GO" id="GO:0005634">
    <property type="term" value="C:nucleus"/>
    <property type="evidence" value="ECO:0007669"/>
    <property type="project" value="TreeGrafter"/>
</dbReference>
<dbReference type="PROSITE" id="PS50011">
    <property type="entry name" value="PROTEIN_KINASE_DOM"/>
    <property type="match status" value="1"/>
</dbReference>
<evidence type="ECO:0000313" key="8">
    <source>
        <dbReference type="Proteomes" id="UP001050691"/>
    </source>
</evidence>
<keyword evidence="1 3" id="KW-0547">Nucleotide-binding</keyword>
<accession>A0AAV4ZZB6</accession>
<dbReference type="InterPro" id="IPR017441">
    <property type="entry name" value="Protein_kinase_ATP_BS"/>
</dbReference>
<evidence type="ECO:0000256" key="1">
    <source>
        <dbReference type="ARBA" id="ARBA00022741"/>
    </source>
</evidence>
<evidence type="ECO:0000313" key="7">
    <source>
        <dbReference type="EMBL" id="GJJ06101.1"/>
    </source>
</evidence>
<evidence type="ECO:0000256" key="3">
    <source>
        <dbReference type="PROSITE-ProRule" id="PRU10141"/>
    </source>
</evidence>
<evidence type="ECO:0000256" key="5">
    <source>
        <dbReference type="SAM" id="MobiDB-lite"/>
    </source>
</evidence>
<evidence type="ECO:0000256" key="4">
    <source>
        <dbReference type="RuleBase" id="RU000304"/>
    </source>
</evidence>
<dbReference type="PANTHER" id="PTHR24346">
    <property type="entry name" value="MAP/MICROTUBULE AFFINITY-REGULATING KINASE"/>
    <property type="match status" value="1"/>
</dbReference>
<keyword evidence="2 3" id="KW-0067">ATP-binding</keyword>
<proteinExistence type="inferred from homology"/>
<name>A0AAV4ZZB6_9AGAM</name>
<feature type="binding site" evidence="3">
    <location>
        <position position="146"/>
    </location>
    <ligand>
        <name>ATP</name>
        <dbReference type="ChEBI" id="CHEBI:30616"/>
    </ligand>
</feature>
<dbReference type="GO" id="GO:0004674">
    <property type="term" value="F:protein serine/threonine kinase activity"/>
    <property type="evidence" value="ECO:0007669"/>
    <property type="project" value="UniProtKB-KW"/>
</dbReference>
<keyword evidence="4" id="KW-0808">Transferase</keyword>
<gene>
    <name evidence="7" type="ORF">Clacol_000290</name>
</gene>
<keyword evidence="4" id="KW-0723">Serine/threonine-protein kinase</keyword>
<feature type="domain" description="Protein kinase" evidence="6">
    <location>
        <begin position="117"/>
        <end position="466"/>
    </location>
</feature>
<dbReference type="InterPro" id="IPR000719">
    <property type="entry name" value="Prot_kinase_dom"/>
</dbReference>
<comment type="caution">
    <text evidence="7">The sequence shown here is derived from an EMBL/GenBank/DDBJ whole genome shotgun (WGS) entry which is preliminary data.</text>
</comment>
<dbReference type="AlphaFoldDB" id="A0AAV4ZZB6"/>